<accession>A0ABQ8JGV3</accession>
<gene>
    <name evidence="2" type="ORF">DERP_009018</name>
</gene>
<evidence type="ECO:0000256" key="1">
    <source>
        <dbReference type="SAM" id="Phobius"/>
    </source>
</evidence>
<evidence type="ECO:0000313" key="2">
    <source>
        <dbReference type="EMBL" id="KAH9421615.1"/>
    </source>
</evidence>
<reference evidence="2 3" key="2">
    <citation type="journal article" date="2022" name="Mol. Biol. Evol.">
        <title>Comparative Genomics Reveals Insights into the Divergent Evolution of Astigmatic Mites and Household Pest Adaptations.</title>
        <authorList>
            <person name="Xiong Q."/>
            <person name="Wan A.T."/>
            <person name="Liu X."/>
            <person name="Fung C.S."/>
            <person name="Xiao X."/>
            <person name="Malainual N."/>
            <person name="Hou J."/>
            <person name="Wang L."/>
            <person name="Wang M."/>
            <person name="Yang K.Y."/>
            <person name="Cui Y."/>
            <person name="Leung E.L."/>
            <person name="Nong W."/>
            <person name="Shin S.K."/>
            <person name="Au S.W."/>
            <person name="Jeong K.Y."/>
            <person name="Chew F.T."/>
            <person name="Hui J.H."/>
            <person name="Leung T.F."/>
            <person name="Tungtrongchitr A."/>
            <person name="Zhong N."/>
            <person name="Liu Z."/>
            <person name="Tsui S.K."/>
        </authorList>
    </citation>
    <scope>NUCLEOTIDE SEQUENCE [LARGE SCALE GENOMIC DNA]</scope>
    <source>
        <strain evidence="2">Derp</strain>
    </source>
</reference>
<feature type="transmembrane region" description="Helical" evidence="1">
    <location>
        <begin position="124"/>
        <end position="145"/>
    </location>
</feature>
<keyword evidence="1" id="KW-0472">Membrane</keyword>
<name>A0ABQ8JGV3_DERPT</name>
<dbReference type="EMBL" id="NJHN03000039">
    <property type="protein sequence ID" value="KAH9421615.1"/>
    <property type="molecule type" value="Genomic_DNA"/>
</dbReference>
<comment type="caution">
    <text evidence="2">The sequence shown here is derived from an EMBL/GenBank/DDBJ whole genome shotgun (WGS) entry which is preliminary data.</text>
</comment>
<keyword evidence="1" id="KW-1133">Transmembrane helix</keyword>
<sequence length="210" mass="23254">MIGFLFIAIADDVVSVVVVDLIIVVVVAGGNLNENCECSGVDGNDVDEDDEKFTATDSSAVRNNVGPKQTPRFDDVIRFLSCNLATLYKKSHNNTKYILAAVINELCNLNVIIGSFILQCFWPTALLLLIPLLLLLPFVITLTAFSNNRSRSSSIVDKRRAKSLNEFAIIISSSVCELPIHSKLKLFNVSDNVRWARLKSRLKTTTTTKY</sequence>
<evidence type="ECO:0000313" key="3">
    <source>
        <dbReference type="Proteomes" id="UP000887458"/>
    </source>
</evidence>
<keyword evidence="3" id="KW-1185">Reference proteome</keyword>
<protein>
    <submittedName>
        <fullName evidence="2">Uncharacterized protein</fullName>
    </submittedName>
</protein>
<dbReference type="Proteomes" id="UP000887458">
    <property type="component" value="Unassembled WGS sequence"/>
</dbReference>
<keyword evidence="1" id="KW-0812">Transmembrane</keyword>
<feature type="transmembrane region" description="Helical" evidence="1">
    <location>
        <begin position="97"/>
        <end position="118"/>
    </location>
</feature>
<proteinExistence type="predicted"/>
<organism evidence="2 3">
    <name type="scientific">Dermatophagoides pteronyssinus</name>
    <name type="common">European house dust mite</name>
    <dbReference type="NCBI Taxonomy" id="6956"/>
    <lineage>
        <taxon>Eukaryota</taxon>
        <taxon>Metazoa</taxon>
        <taxon>Ecdysozoa</taxon>
        <taxon>Arthropoda</taxon>
        <taxon>Chelicerata</taxon>
        <taxon>Arachnida</taxon>
        <taxon>Acari</taxon>
        <taxon>Acariformes</taxon>
        <taxon>Sarcoptiformes</taxon>
        <taxon>Astigmata</taxon>
        <taxon>Psoroptidia</taxon>
        <taxon>Analgoidea</taxon>
        <taxon>Pyroglyphidae</taxon>
        <taxon>Dermatophagoidinae</taxon>
        <taxon>Dermatophagoides</taxon>
    </lineage>
</organism>
<reference evidence="2 3" key="1">
    <citation type="journal article" date="2018" name="J. Allergy Clin. Immunol.">
        <title>High-quality assembly of Dermatophagoides pteronyssinus genome and transcriptome reveals a wide range of novel allergens.</title>
        <authorList>
            <person name="Liu X.Y."/>
            <person name="Yang K.Y."/>
            <person name="Wang M.Q."/>
            <person name="Kwok J.S."/>
            <person name="Zeng X."/>
            <person name="Yang Z."/>
            <person name="Xiao X.J."/>
            <person name="Lau C.P."/>
            <person name="Li Y."/>
            <person name="Huang Z.M."/>
            <person name="Ba J.G."/>
            <person name="Yim A.K."/>
            <person name="Ouyang C.Y."/>
            <person name="Ngai S.M."/>
            <person name="Chan T.F."/>
            <person name="Leung E.L."/>
            <person name="Liu L."/>
            <person name="Liu Z.G."/>
            <person name="Tsui S.K."/>
        </authorList>
    </citation>
    <scope>NUCLEOTIDE SEQUENCE [LARGE SCALE GENOMIC DNA]</scope>
    <source>
        <strain evidence="2">Derp</strain>
    </source>
</reference>